<name>A0A0D2XQ56_FUSOF</name>
<reference evidence="2" key="1">
    <citation type="journal article" date="2012" name="Mol. Plant Microbe Interact.">
        <title>A highly conserved effector in Fusarium oxysporum is required for full virulence on Arabidopsis.</title>
        <authorList>
            <person name="Thatcher L.F."/>
            <person name="Gardiner D.M."/>
            <person name="Kazan K."/>
            <person name="Manners J."/>
        </authorList>
    </citation>
    <scope>NUCLEOTIDE SEQUENCE [LARGE SCALE GENOMIC DNA]</scope>
    <source>
        <strain evidence="2">Fo5176</strain>
    </source>
</reference>
<sequence>MIGFELQPFYHAKQLLFNIATILPLSSETSALDLAQSLGSTQKRHYAKDNNDRQGLEEVPLGIVEKQRALDADNGAKEDGMRDGCSFEGLGQMVDVGTKEEPLYAS</sequence>
<accession>A0A0D2XQ56</accession>
<organism evidence="1 2">
    <name type="scientific">Fusarium oxysporum (strain Fo5176)</name>
    <name type="common">Fusarium vascular wilt</name>
    <dbReference type="NCBI Taxonomy" id="660025"/>
    <lineage>
        <taxon>Eukaryota</taxon>
        <taxon>Fungi</taxon>
        <taxon>Dikarya</taxon>
        <taxon>Ascomycota</taxon>
        <taxon>Pezizomycotina</taxon>
        <taxon>Sordariomycetes</taxon>
        <taxon>Hypocreomycetidae</taxon>
        <taxon>Hypocreales</taxon>
        <taxon>Nectriaceae</taxon>
        <taxon>Fusarium</taxon>
        <taxon>Fusarium oxysporum species complex</taxon>
    </lineage>
</organism>
<evidence type="ECO:0000313" key="2">
    <source>
        <dbReference type="Proteomes" id="UP000002489"/>
    </source>
</evidence>
<dbReference type="AlphaFoldDB" id="A0A0D2XQ56"/>
<protein>
    <submittedName>
        <fullName evidence="1">Uncharacterized protein</fullName>
    </submittedName>
</protein>
<dbReference type="VEuPathDB" id="FungiDB:FOXG_06097"/>
<dbReference type="Proteomes" id="UP000002489">
    <property type="component" value="Unassembled WGS sequence"/>
</dbReference>
<gene>
    <name evidence="1" type="primary">28948019</name>
</gene>
<dbReference type="STRING" id="426428.A0A0D2XQ56"/>
<dbReference type="EnsemblFungi" id="FOXG_06097T0">
    <property type="protein sequence ID" value="FOXG_06097P0"/>
    <property type="gene ID" value="FOXG_06097"/>
</dbReference>
<proteinExistence type="predicted"/>
<evidence type="ECO:0000313" key="1">
    <source>
        <dbReference type="EnsemblFungi" id="FOXG_06097P0"/>
    </source>
</evidence>
<reference evidence="1" key="2">
    <citation type="submission" date="2025-08" db="UniProtKB">
        <authorList>
            <consortium name="EnsemblFungi"/>
        </authorList>
    </citation>
    <scope>IDENTIFICATION</scope>
    <source>
        <strain evidence="1">4287 / CBS 123668 / FGSC 9935 / NRRL 34936</strain>
    </source>
</reference>